<dbReference type="EMBL" id="JAOPHQ010000891">
    <property type="protein sequence ID" value="KAK0152811.1"/>
    <property type="molecule type" value="Genomic_DNA"/>
</dbReference>
<evidence type="ECO:0000313" key="1">
    <source>
        <dbReference type="EMBL" id="KAK0152811.1"/>
    </source>
</evidence>
<dbReference type="AlphaFoldDB" id="A0AA47P6H6"/>
<gene>
    <name evidence="1" type="primary">Ovos_1</name>
    <name evidence="1" type="ORF">N1851_005663</name>
</gene>
<reference evidence="1" key="1">
    <citation type="journal article" date="2023" name="Front. Mar. Sci.">
        <title>A new Merluccius polli reference genome to investigate the effects of global change in West African waters.</title>
        <authorList>
            <person name="Mateo J.L."/>
            <person name="Blanco-Fernandez C."/>
            <person name="Garcia-Vazquez E."/>
            <person name="Machado-Schiaffino G."/>
        </authorList>
    </citation>
    <scope>NUCLEOTIDE SEQUENCE</scope>
    <source>
        <strain evidence="1">C29</strain>
        <tissue evidence="1">Fin</tissue>
    </source>
</reference>
<keyword evidence="2" id="KW-1185">Reference proteome</keyword>
<name>A0AA47P6H6_MERPO</name>
<evidence type="ECO:0000313" key="2">
    <source>
        <dbReference type="Proteomes" id="UP001174136"/>
    </source>
</evidence>
<organism evidence="1 2">
    <name type="scientific">Merluccius polli</name>
    <name type="common">Benguela hake</name>
    <name type="synonym">Merluccius cadenati</name>
    <dbReference type="NCBI Taxonomy" id="89951"/>
    <lineage>
        <taxon>Eukaryota</taxon>
        <taxon>Metazoa</taxon>
        <taxon>Chordata</taxon>
        <taxon>Craniata</taxon>
        <taxon>Vertebrata</taxon>
        <taxon>Euteleostomi</taxon>
        <taxon>Actinopterygii</taxon>
        <taxon>Neopterygii</taxon>
        <taxon>Teleostei</taxon>
        <taxon>Neoteleostei</taxon>
        <taxon>Acanthomorphata</taxon>
        <taxon>Zeiogadaria</taxon>
        <taxon>Gadariae</taxon>
        <taxon>Gadiformes</taxon>
        <taxon>Gadoidei</taxon>
        <taxon>Merlucciidae</taxon>
        <taxon>Merluccius</taxon>
    </lineage>
</organism>
<sequence length="119" mass="13002">MPGRTAPLSLYERDPARDVPVSHGACWFTDVEMASVCLPQLDMFGSGGGGGPHYMVTIPAVLEAGAESRFCLSLLRPNETLQMTVTLMSEEENITLFQQTSDEGFHNCILFKVVSSFLT</sequence>
<accession>A0AA47P6H6</accession>
<protein>
    <submittedName>
        <fullName evidence="1">Ovostatin</fullName>
    </submittedName>
</protein>
<dbReference type="Proteomes" id="UP001174136">
    <property type="component" value="Unassembled WGS sequence"/>
</dbReference>
<proteinExistence type="predicted"/>
<comment type="caution">
    <text evidence="1">The sequence shown here is derived from an EMBL/GenBank/DDBJ whole genome shotgun (WGS) entry which is preliminary data.</text>
</comment>